<organism evidence="6 7">
    <name type="scientific">Paralimibaculum aggregatum</name>
    <dbReference type="NCBI Taxonomy" id="3036245"/>
    <lineage>
        <taxon>Bacteria</taxon>
        <taxon>Pseudomonadati</taxon>
        <taxon>Pseudomonadota</taxon>
        <taxon>Alphaproteobacteria</taxon>
        <taxon>Rhodobacterales</taxon>
        <taxon>Paracoccaceae</taxon>
        <taxon>Paralimibaculum</taxon>
    </lineage>
</organism>
<dbReference type="Gene3D" id="3.40.190.10">
    <property type="entry name" value="Periplasmic binding protein-like II"/>
    <property type="match status" value="2"/>
</dbReference>
<dbReference type="RefSeq" id="WP_285674388.1">
    <property type="nucleotide sequence ID" value="NZ_BSYI01000052.1"/>
</dbReference>
<evidence type="ECO:0000256" key="2">
    <source>
        <dbReference type="ARBA" id="ARBA00008520"/>
    </source>
</evidence>
<comment type="caution">
    <text evidence="6">The sequence shown here is derived from an EMBL/GenBank/DDBJ whole genome shotgun (WGS) entry which is preliminary data.</text>
</comment>
<dbReference type="CDD" id="cd13589">
    <property type="entry name" value="PBP2_polyamine_RpCGA009"/>
    <property type="match status" value="1"/>
</dbReference>
<comment type="subcellular location">
    <subcellularLocation>
        <location evidence="1">Periplasm</location>
    </subcellularLocation>
</comment>
<keyword evidence="7" id="KW-1185">Reference proteome</keyword>
<accession>A0ABQ6LSS5</accession>
<dbReference type="PROSITE" id="PS51318">
    <property type="entry name" value="TAT"/>
    <property type="match status" value="1"/>
</dbReference>
<dbReference type="EMBL" id="BSYI01000052">
    <property type="protein sequence ID" value="GMG85128.1"/>
    <property type="molecule type" value="Genomic_DNA"/>
</dbReference>
<sequence>MTTTKDRLDAPTRRDLLRGAGAGAGALGAMAAGLPTLAIAQDGPIVWVAYGGSTQEAQKKTIVAAFMADTGIEVIPASGPDLAKLKAQVQTGNLEWDVIGVIGSQAIRAGRAGLLEKMDYSIVDTADLDIPPLEYCAPYYSYGGGIGYDPARHPEGRHPTNWQEFWDVERFPGRRGLRNRPDENLEMALMADGVAARDLYPLDVDRAFASLDRIKPHVSHWIAGTPQTISLLTQNEIDFVFTYSGRVEAAQRDGQSVAYVYENNIVTGAYVAVTRGSRNRDAAMRLVSYFLKPELQAAFCNIMGYGPSKSTARAHLEPEVLARQPDLQDPGTAITDVEWWAENGEAVTTRFKTWLLT</sequence>
<dbReference type="InterPro" id="IPR006311">
    <property type="entry name" value="TAT_signal"/>
</dbReference>
<evidence type="ECO:0000256" key="1">
    <source>
        <dbReference type="ARBA" id="ARBA00004418"/>
    </source>
</evidence>
<dbReference type="PANTHER" id="PTHR30006:SF3">
    <property type="entry name" value="THIAMINE-BINDING PERIPLASMIC PROTEIN"/>
    <property type="match status" value="1"/>
</dbReference>
<evidence type="ECO:0000256" key="3">
    <source>
        <dbReference type="ARBA" id="ARBA00022448"/>
    </source>
</evidence>
<dbReference type="InterPro" id="IPR006059">
    <property type="entry name" value="SBP"/>
</dbReference>
<evidence type="ECO:0000313" key="7">
    <source>
        <dbReference type="Proteomes" id="UP001239909"/>
    </source>
</evidence>
<keyword evidence="5" id="KW-0574">Periplasm</keyword>
<reference evidence="6 7" key="1">
    <citation type="submission" date="2023-04" db="EMBL/GenBank/DDBJ databases">
        <title>Marinoamorphus aggregata gen. nov., sp. Nov., isolate from tissue of brittle star Ophioplocus japonicus.</title>
        <authorList>
            <person name="Kawano K."/>
            <person name="Sawayama S."/>
            <person name="Nakagawa S."/>
        </authorList>
    </citation>
    <scope>NUCLEOTIDE SEQUENCE [LARGE SCALE GENOMIC DNA]</scope>
    <source>
        <strain evidence="6 7">NKW23</strain>
    </source>
</reference>
<evidence type="ECO:0000256" key="4">
    <source>
        <dbReference type="ARBA" id="ARBA00022729"/>
    </source>
</evidence>
<keyword evidence="3" id="KW-0813">Transport</keyword>
<gene>
    <name evidence="6" type="ORF">LNKW23_43440</name>
</gene>
<dbReference type="SUPFAM" id="SSF53850">
    <property type="entry name" value="Periplasmic binding protein-like II"/>
    <property type="match status" value="1"/>
</dbReference>
<dbReference type="PANTHER" id="PTHR30006">
    <property type="entry name" value="THIAMINE-BINDING PERIPLASMIC PROTEIN-RELATED"/>
    <property type="match status" value="1"/>
</dbReference>
<evidence type="ECO:0000313" key="6">
    <source>
        <dbReference type="EMBL" id="GMG85128.1"/>
    </source>
</evidence>
<protein>
    <submittedName>
        <fullName evidence="6">ABC transporter substrate-binding protein</fullName>
    </submittedName>
</protein>
<proteinExistence type="inferred from homology"/>
<dbReference type="Proteomes" id="UP001239909">
    <property type="component" value="Unassembled WGS sequence"/>
</dbReference>
<comment type="similarity">
    <text evidence="2">Belongs to the bacterial solute-binding protein 1 family.</text>
</comment>
<dbReference type="Pfam" id="PF13416">
    <property type="entry name" value="SBP_bac_8"/>
    <property type="match status" value="1"/>
</dbReference>
<name>A0ABQ6LSS5_9RHOB</name>
<keyword evidence="4" id="KW-0732">Signal</keyword>
<evidence type="ECO:0000256" key="5">
    <source>
        <dbReference type="ARBA" id="ARBA00022764"/>
    </source>
</evidence>